<keyword evidence="3 4" id="KW-0440">LIM domain</keyword>
<dbReference type="Proteomes" id="UP000663852">
    <property type="component" value="Unassembled WGS sequence"/>
</dbReference>
<dbReference type="PROSITE" id="PS00478">
    <property type="entry name" value="LIM_DOMAIN_1"/>
    <property type="match status" value="1"/>
</dbReference>
<evidence type="ECO:0000313" key="8">
    <source>
        <dbReference type="Proteomes" id="UP000663852"/>
    </source>
</evidence>
<protein>
    <recommendedName>
        <fullName evidence="6">LIM zinc-binding domain-containing protein</fullName>
    </recommendedName>
</protein>
<dbReference type="Gene3D" id="2.10.110.10">
    <property type="entry name" value="Cysteine Rich Protein"/>
    <property type="match status" value="1"/>
</dbReference>
<evidence type="ECO:0000256" key="4">
    <source>
        <dbReference type="PROSITE-ProRule" id="PRU00125"/>
    </source>
</evidence>
<sequence length="373" mass="41788">MPHCHTCQDNCYGPELLSYQGKAYHKRCFKCTACSKTLTISNVRGFNKLPYCYQHSPDMKASPVILQNDDSYDYGIQEVDSGAISVNHNLVSSVLEGDVFFKQWALDNQLESCVRIRSTLVDLRNNVRQHSDEENSPISTFYDIGIDVVDANEGIIETMKHGAQLQRTISDKQLYRLEAYVLRVILSLTLTSIFKYFSGKLNPEEQSQLAGNMNGMCNGLAKTHVALKKAAHRVFSSIGENMKKDATLNSDSIAAQSLHELQCSNSTLQSLPITPTAIPSVINTLVSMNSQLSTIESRIDSYEQNSSTRQDVPSHNPPTDGSSPSEDGIRHDNSGPSSYTSSESTKRQIRWYRNTIQIFIKLIKTMQAIFRRQ</sequence>
<keyword evidence="2 4" id="KW-0862">Zinc</keyword>
<evidence type="ECO:0000313" key="7">
    <source>
        <dbReference type="EMBL" id="CAF1372899.1"/>
    </source>
</evidence>
<evidence type="ECO:0000256" key="2">
    <source>
        <dbReference type="ARBA" id="ARBA00022833"/>
    </source>
</evidence>
<name>A0A815IT52_ADIRI</name>
<organism evidence="7 8">
    <name type="scientific">Adineta ricciae</name>
    <name type="common">Rotifer</name>
    <dbReference type="NCBI Taxonomy" id="249248"/>
    <lineage>
        <taxon>Eukaryota</taxon>
        <taxon>Metazoa</taxon>
        <taxon>Spiralia</taxon>
        <taxon>Gnathifera</taxon>
        <taxon>Rotifera</taxon>
        <taxon>Eurotatoria</taxon>
        <taxon>Bdelloidea</taxon>
        <taxon>Adinetida</taxon>
        <taxon>Adinetidae</taxon>
        <taxon>Adineta</taxon>
    </lineage>
</organism>
<feature type="domain" description="LIM zinc-binding" evidence="6">
    <location>
        <begin position="2"/>
        <end position="62"/>
    </location>
</feature>
<proteinExistence type="predicted"/>
<evidence type="ECO:0000256" key="5">
    <source>
        <dbReference type="SAM" id="MobiDB-lite"/>
    </source>
</evidence>
<feature type="compositionally biased region" description="Polar residues" evidence="5">
    <location>
        <begin position="299"/>
        <end position="325"/>
    </location>
</feature>
<evidence type="ECO:0000256" key="1">
    <source>
        <dbReference type="ARBA" id="ARBA00022723"/>
    </source>
</evidence>
<gene>
    <name evidence="7" type="ORF">EDS130_LOCUS34481</name>
</gene>
<dbReference type="PROSITE" id="PS50023">
    <property type="entry name" value="LIM_DOMAIN_2"/>
    <property type="match status" value="1"/>
</dbReference>
<feature type="region of interest" description="Disordered" evidence="5">
    <location>
        <begin position="299"/>
        <end position="346"/>
    </location>
</feature>
<reference evidence="7" key="1">
    <citation type="submission" date="2021-02" db="EMBL/GenBank/DDBJ databases">
        <authorList>
            <person name="Nowell W R."/>
        </authorList>
    </citation>
    <scope>NUCLEOTIDE SEQUENCE</scope>
</reference>
<feature type="compositionally biased region" description="Low complexity" evidence="5">
    <location>
        <begin position="334"/>
        <end position="343"/>
    </location>
</feature>
<accession>A0A815IT52</accession>
<dbReference type="InterPro" id="IPR001781">
    <property type="entry name" value="Znf_LIM"/>
</dbReference>
<dbReference type="SMART" id="SM00132">
    <property type="entry name" value="LIM"/>
    <property type="match status" value="1"/>
</dbReference>
<dbReference type="Pfam" id="PF00412">
    <property type="entry name" value="LIM"/>
    <property type="match status" value="1"/>
</dbReference>
<comment type="caution">
    <text evidence="7">The sequence shown here is derived from an EMBL/GenBank/DDBJ whole genome shotgun (WGS) entry which is preliminary data.</text>
</comment>
<dbReference type="OrthoDB" id="6129702at2759"/>
<dbReference type="GO" id="GO:0046872">
    <property type="term" value="F:metal ion binding"/>
    <property type="evidence" value="ECO:0007669"/>
    <property type="project" value="UniProtKB-KW"/>
</dbReference>
<dbReference type="EMBL" id="CAJNOJ010000289">
    <property type="protein sequence ID" value="CAF1372899.1"/>
    <property type="molecule type" value="Genomic_DNA"/>
</dbReference>
<keyword evidence="1 4" id="KW-0479">Metal-binding</keyword>
<evidence type="ECO:0000256" key="3">
    <source>
        <dbReference type="ARBA" id="ARBA00023038"/>
    </source>
</evidence>
<dbReference type="AlphaFoldDB" id="A0A815IT52"/>
<evidence type="ECO:0000259" key="6">
    <source>
        <dbReference type="PROSITE" id="PS50023"/>
    </source>
</evidence>